<dbReference type="Proteomes" id="UP000076830">
    <property type="component" value="Chromosome"/>
</dbReference>
<keyword evidence="1" id="KW-1133">Transmembrane helix</keyword>
<evidence type="ECO:0000313" key="4">
    <source>
        <dbReference type="EMBL" id="ANB17293.1"/>
    </source>
</evidence>
<protein>
    <recommendedName>
        <fullName evidence="3">Quinohemoprotein amine dehydrogenase alpha subunit domain-containing protein</fullName>
    </recommendedName>
</protein>
<evidence type="ECO:0000256" key="1">
    <source>
        <dbReference type="SAM" id="Phobius"/>
    </source>
</evidence>
<dbReference type="InterPro" id="IPR015183">
    <property type="entry name" value="QH-AmDH_asu_dom_III"/>
</dbReference>
<keyword evidence="1" id="KW-0812">Transmembrane</keyword>
<keyword evidence="5" id="KW-1185">Reference proteome</keyword>
<dbReference type="InterPro" id="IPR013783">
    <property type="entry name" value="Ig-like_fold"/>
</dbReference>
<feature type="signal peptide" evidence="2">
    <location>
        <begin position="1"/>
        <end position="32"/>
    </location>
</feature>
<evidence type="ECO:0000259" key="3">
    <source>
        <dbReference type="Pfam" id="PF09099"/>
    </source>
</evidence>
<evidence type="ECO:0000256" key="2">
    <source>
        <dbReference type="SAM" id="SignalP"/>
    </source>
</evidence>
<proteinExistence type="predicted"/>
<keyword evidence="2" id="KW-0732">Signal</keyword>
<accession>A0A160DUD3</accession>
<dbReference type="Pfam" id="PF09099">
    <property type="entry name" value="Qn_am_d_aIII"/>
    <property type="match status" value="1"/>
</dbReference>
<dbReference type="InterPro" id="IPR014756">
    <property type="entry name" value="Ig_E-set"/>
</dbReference>
<keyword evidence="1" id="KW-0472">Membrane</keyword>
<dbReference type="Gene3D" id="2.60.40.10">
    <property type="entry name" value="Immunoglobulins"/>
    <property type="match status" value="2"/>
</dbReference>
<sequence>MTARSTPRPNWRQRLALAVPVLIAAMAMPALASKAGYIAPQGGAAPAITTITGSPLTVLVGGDQSFQIVNDQVPGSGQIYPSQTTDLADMGWMVRTGGALYTPDFSNHGTTATSNLGTVTPYAAQSISPVTGTGTEADPFVVAVNATLGATGLQSRQEVRYVNGKNFFTKRFTLTNTSAAPQEAKIYLGGDIYLAASDSGIPYREAASGSPGGSDCGTPASYYILYIPQTPADSYTGNGYSNVWSQIGTGDLDGALGPANCMDNGAALQWNRTLAAGASVTILAATSFGEIPSIAQFDITSVTPRSGAQGATVPVTIQGIGFATGMTVAFGTGVSVADLVVVDADTATATLTIAADAPVGLRNVTGVNAAGTLNATLVGGFEVTGGGPPTDPFALTRVVPPSGYVGTTMQVTLQGTGFAAGMAVAFGDGIAVSNLAVTNATTATVTLTIAADAVPGPRTVSGTNAAGNQTASLPNGFIVLAAGPGPQVAQPVPTLGLGSLLLLALGLFGAAWAIFRR</sequence>
<feature type="domain" description="Quinohemoprotein amine dehydrogenase alpha subunit" evidence="3">
    <location>
        <begin position="398"/>
        <end position="461"/>
    </location>
</feature>
<dbReference type="RefSeq" id="WP_150132040.1">
    <property type="nucleotide sequence ID" value="NZ_CP015249.1"/>
</dbReference>
<dbReference type="KEGG" id="dko:I596_1263"/>
<reference evidence="4 5" key="1">
    <citation type="submission" date="2016-04" db="EMBL/GenBank/DDBJ databases">
        <title>Complete genome sequence of Dokdonella koreensis DS-123T.</title>
        <authorList>
            <person name="Kim J.F."/>
            <person name="Lee H."/>
            <person name="Kwak M.-J."/>
        </authorList>
    </citation>
    <scope>NUCLEOTIDE SEQUENCE [LARGE SCALE GENOMIC DNA]</scope>
    <source>
        <strain evidence="4 5">DS-123</strain>
    </source>
</reference>
<dbReference type="EMBL" id="CP015249">
    <property type="protein sequence ID" value="ANB17293.1"/>
    <property type="molecule type" value="Genomic_DNA"/>
</dbReference>
<evidence type="ECO:0000313" key="5">
    <source>
        <dbReference type="Proteomes" id="UP000076830"/>
    </source>
</evidence>
<feature type="transmembrane region" description="Helical" evidence="1">
    <location>
        <begin position="495"/>
        <end position="515"/>
    </location>
</feature>
<gene>
    <name evidence="4" type="ORF">I596_1263</name>
</gene>
<organism evidence="4 5">
    <name type="scientific">Dokdonella koreensis DS-123</name>
    <dbReference type="NCBI Taxonomy" id="1300342"/>
    <lineage>
        <taxon>Bacteria</taxon>
        <taxon>Pseudomonadati</taxon>
        <taxon>Pseudomonadota</taxon>
        <taxon>Gammaproteobacteria</taxon>
        <taxon>Lysobacterales</taxon>
        <taxon>Rhodanobacteraceae</taxon>
        <taxon>Dokdonella</taxon>
    </lineage>
</organism>
<name>A0A160DUD3_9GAMM</name>
<dbReference type="OrthoDB" id="7056364at2"/>
<feature type="chain" id="PRO_5007813667" description="Quinohemoprotein amine dehydrogenase alpha subunit domain-containing protein" evidence="2">
    <location>
        <begin position="33"/>
        <end position="517"/>
    </location>
</feature>
<dbReference type="AlphaFoldDB" id="A0A160DUD3"/>
<dbReference type="SUPFAM" id="SSF81296">
    <property type="entry name" value="E set domains"/>
    <property type="match status" value="2"/>
</dbReference>